<name>L0R865_HUMAN</name>
<dbReference type="ChiTaRS" id="GIT1">
    <property type="organism name" value="human"/>
</dbReference>
<dbReference type="AlphaFoldDB" id="L0R865"/>
<proteinExistence type="predicted"/>
<feature type="signal peptide" evidence="1">
    <location>
        <begin position="1"/>
        <end position="15"/>
    </location>
</feature>
<evidence type="ECO:0000313" key="2">
    <source>
        <dbReference type="EMBL" id="CCO13736.1"/>
    </source>
</evidence>
<evidence type="ECO:0000256" key="1">
    <source>
        <dbReference type="SAM" id="SignalP"/>
    </source>
</evidence>
<dbReference type="OrthoDB" id="5588096at2759"/>
<organism evidence="2">
    <name type="scientific">Homo sapiens</name>
    <name type="common">Human</name>
    <dbReference type="NCBI Taxonomy" id="9606"/>
    <lineage>
        <taxon>Eukaryota</taxon>
        <taxon>Metazoa</taxon>
        <taxon>Chordata</taxon>
        <taxon>Craniata</taxon>
        <taxon>Vertebrata</taxon>
        <taxon>Euteleostomi</taxon>
        <taxon>Mammalia</taxon>
        <taxon>Eutheria</taxon>
        <taxon>Euarchontoglires</taxon>
        <taxon>Primates</taxon>
        <taxon>Haplorrhini</taxon>
        <taxon>Catarrhini</taxon>
        <taxon>Hominidae</taxon>
        <taxon>Homo</taxon>
    </lineage>
</organism>
<accession>L0R865</accession>
<feature type="chain" id="PRO_5012384320" evidence="1">
    <location>
        <begin position="16"/>
        <end position="126"/>
    </location>
</feature>
<gene>
    <name evidence="2" type="primary">GIT1</name>
</gene>
<keyword evidence="1" id="KW-0732">Signal</keyword>
<dbReference type="EMBL" id="HF548025">
    <property type="protein sequence ID" value="CCO13736.1"/>
    <property type="molecule type" value="Genomic_DNA"/>
</dbReference>
<protein>
    <submittedName>
        <fullName evidence="2">Alternative protein GIT1</fullName>
    </submittedName>
</protein>
<reference evidence="2" key="1">
    <citation type="submission" date="2012-10" db="EMBL/GenBank/DDBJ databases">
        <title>Direct identification of alternative open reading frame translation products in human.</title>
        <authorList>
            <person name="Vanderperre B."/>
            <person name="Lucier J.-F."/>
            <person name="Motard J."/>
            <person name="Tremblay G."/>
            <person name="Vanderperre S."/>
            <person name="Wisztorski M."/>
            <person name="Salzet M."/>
            <person name="Boisvert F.-M."/>
            <person name="Roucou X."/>
        </authorList>
    </citation>
    <scope>NUCLEOTIDE SEQUENCE</scope>
</reference>
<sequence length="126" mass="14360">MGLTLAPLMLMAAHPLTMPGRRGTMSWRKGWLSANMSSLTGWPSTSVDASRITRMGITSSHRWLTDLGKSACLRALTYPNWPKLLRRSCRRSATGFLRNSPWTCMTRWIEEKMMQCGWLPKTTALW</sequence>